<organism evidence="2 3">
    <name type="scientific">Acidithiobacillus marinus</name>
    <dbReference type="NCBI Taxonomy" id="187490"/>
    <lineage>
        <taxon>Bacteria</taxon>
        <taxon>Pseudomonadati</taxon>
        <taxon>Pseudomonadota</taxon>
        <taxon>Acidithiobacillia</taxon>
        <taxon>Acidithiobacillales</taxon>
        <taxon>Acidithiobacillaceae</taxon>
        <taxon>Acidithiobacillus</taxon>
    </lineage>
</organism>
<keyword evidence="3" id="KW-1185">Reference proteome</keyword>
<comment type="caution">
    <text evidence="2">The sequence shown here is derived from an EMBL/GenBank/DDBJ whole genome shotgun (WGS) entry which is preliminary data.</text>
</comment>
<dbReference type="AlphaFoldDB" id="A0A2I1DIH9"/>
<gene>
    <name evidence="2" type="ORF">B1757_13780</name>
</gene>
<dbReference type="InParanoid" id="A0A2I1DIH9"/>
<dbReference type="EMBL" id="MXAV01000053">
    <property type="protein sequence ID" value="PKY09668.1"/>
    <property type="molecule type" value="Genomic_DNA"/>
</dbReference>
<keyword evidence="1" id="KW-0472">Membrane</keyword>
<sequence length="91" mass="9729">MSPLTVITIVVITLSFATGCIGYFAGYVDRVTGLDARWTLMIVTFIVPTSIVLIVIMNTQASIDFRQAFAFLTLPILAAGTGVLLGGVDFK</sequence>
<name>A0A2I1DIH9_9PROT</name>
<proteinExistence type="predicted"/>
<reference evidence="2 3" key="1">
    <citation type="submission" date="2017-03" db="EMBL/GenBank/DDBJ databases">
        <title>Draft genime sequence of the acidophilic sulfur-oxidizing bacterium Acidithiobacillus sp. SH, isolated from seawater.</title>
        <authorList>
            <person name="Sharmin S."/>
            <person name="Tokuhisa M."/>
            <person name="Kanao T."/>
            <person name="Kamimura K."/>
        </authorList>
    </citation>
    <scope>NUCLEOTIDE SEQUENCE [LARGE SCALE GENOMIC DNA]</scope>
    <source>
        <strain evidence="2 3">SH</strain>
    </source>
</reference>
<protein>
    <submittedName>
        <fullName evidence="2">Uncharacterized protein</fullName>
    </submittedName>
</protein>
<accession>A0A2I1DIH9</accession>
<keyword evidence="1" id="KW-0812">Transmembrane</keyword>
<dbReference type="Proteomes" id="UP000234329">
    <property type="component" value="Unassembled WGS sequence"/>
</dbReference>
<feature type="transmembrane region" description="Helical" evidence="1">
    <location>
        <begin position="6"/>
        <end position="26"/>
    </location>
</feature>
<feature type="transmembrane region" description="Helical" evidence="1">
    <location>
        <begin position="69"/>
        <end position="88"/>
    </location>
</feature>
<evidence type="ECO:0000313" key="3">
    <source>
        <dbReference type="Proteomes" id="UP000234329"/>
    </source>
</evidence>
<evidence type="ECO:0000256" key="1">
    <source>
        <dbReference type="SAM" id="Phobius"/>
    </source>
</evidence>
<keyword evidence="1" id="KW-1133">Transmembrane helix</keyword>
<dbReference type="RefSeq" id="WP_101538878.1">
    <property type="nucleotide sequence ID" value="NZ_MXAV01000053.1"/>
</dbReference>
<evidence type="ECO:0000313" key="2">
    <source>
        <dbReference type="EMBL" id="PKY09668.1"/>
    </source>
</evidence>
<feature type="transmembrane region" description="Helical" evidence="1">
    <location>
        <begin position="38"/>
        <end position="57"/>
    </location>
</feature>